<dbReference type="EMBL" id="AE017342">
    <property type="protein sequence ID" value="AAW41483.1"/>
    <property type="molecule type" value="Genomic_DNA"/>
</dbReference>
<evidence type="ECO:0000313" key="4">
    <source>
        <dbReference type="Proteomes" id="UP000002149"/>
    </source>
</evidence>
<dbReference type="GeneID" id="3255631"/>
<feature type="compositionally biased region" description="Low complexity" evidence="2">
    <location>
        <begin position="80"/>
        <end position="90"/>
    </location>
</feature>
<dbReference type="AlphaFoldDB" id="Q5KMM6"/>
<feature type="coiled-coil region" evidence="1">
    <location>
        <begin position="247"/>
        <end position="274"/>
    </location>
</feature>
<evidence type="ECO:0000256" key="2">
    <source>
        <dbReference type="SAM" id="MobiDB-lite"/>
    </source>
</evidence>
<feature type="compositionally biased region" description="Basic and acidic residues" evidence="2">
    <location>
        <begin position="160"/>
        <end position="170"/>
    </location>
</feature>
<feature type="compositionally biased region" description="Basic and acidic residues" evidence="2">
    <location>
        <begin position="419"/>
        <end position="433"/>
    </location>
</feature>
<keyword evidence="4" id="KW-1185">Reference proteome</keyword>
<dbReference type="InParanoid" id="Q5KMM6"/>
<dbReference type="eggNOG" id="ENOG502SVNJ">
    <property type="taxonomic scope" value="Eukaryota"/>
</dbReference>
<proteinExistence type="predicted"/>
<feature type="compositionally biased region" description="Polar residues" evidence="2">
    <location>
        <begin position="358"/>
        <end position="372"/>
    </location>
</feature>
<protein>
    <submittedName>
        <fullName evidence="3">Uncharacterized protein</fullName>
    </submittedName>
</protein>
<accession>Q55XA7</accession>
<dbReference type="Proteomes" id="UP000002149">
    <property type="component" value="Chromosome 2"/>
</dbReference>
<gene>
    <name evidence="3" type="ordered locus">CNB01160</name>
</gene>
<feature type="compositionally biased region" description="Basic and acidic residues" evidence="2">
    <location>
        <begin position="225"/>
        <end position="247"/>
    </location>
</feature>
<feature type="region of interest" description="Disordered" evidence="2">
    <location>
        <begin position="274"/>
        <end position="458"/>
    </location>
</feature>
<dbReference type="OrthoDB" id="2537650at2759"/>
<feature type="compositionally biased region" description="Polar residues" evidence="2">
    <location>
        <begin position="26"/>
        <end position="35"/>
    </location>
</feature>
<reference evidence="3 4" key="1">
    <citation type="journal article" date="2005" name="Science">
        <title>The genome of the basidiomycetous yeast and human pathogen Cryptococcus neoformans.</title>
        <authorList>
            <person name="Loftus B.J."/>
            <person name="Fung E."/>
            <person name="Roncaglia P."/>
            <person name="Rowley D."/>
            <person name="Amedeo P."/>
            <person name="Bruno D."/>
            <person name="Vamathevan J."/>
            <person name="Miranda M."/>
            <person name="Anderson I.J."/>
            <person name="Fraser J.A."/>
            <person name="Allen J.E."/>
            <person name="Bosdet I.E."/>
            <person name="Brent M.R."/>
            <person name="Chiu R."/>
            <person name="Doering T.L."/>
            <person name="Donlin M.J."/>
            <person name="D'Souza C.A."/>
            <person name="Fox D.S."/>
            <person name="Grinberg V."/>
            <person name="Fu J."/>
            <person name="Fukushima M."/>
            <person name="Haas B.J."/>
            <person name="Huang J.C."/>
            <person name="Janbon G."/>
            <person name="Jones S.J."/>
            <person name="Koo H.L."/>
            <person name="Krzywinski M.I."/>
            <person name="Kwon-Chung J.K."/>
            <person name="Lengeler K.B."/>
            <person name="Maiti R."/>
            <person name="Marra M.A."/>
            <person name="Marra R.E."/>
            <person name="Mathewson C.A."/>
            <person name="Mitchell T.G."/>
            <person name="Pertea M."/>
            <person name="Riggs F.R."/>
            <person name="Salzberg S.L."/>
            <person name="Schein J.E."/>
            <person name="Shvartsbeyn A."/>
            <person name="Shin H."/>
            <person name="Shumway M."/>
            <person name="Specht C.A."/>
            <person name="Suh B.B."/>
            <person name="Tenney A."/>
            <person name="Utterback T.R."/>
            <person name="Wickes B.L."/>
            <person name="Wortman J.R."/>
            <person name="Wye N.H."/>
            <person name="Kronstad J.W."/>
            <person name="Lodge J.K."/>
            <person name="Heitman J."/>
            <person name="Davis R.W."/>
            <person name="Fraser C.M."/>
            <person name="Hyman R.W."/>
        </authorList>
    </citation>
    <scope>NUCLEOTIDE SEQUENCE [LARGE SCALE GENOMIC DNA]</scope>
    <source>
        <strain evidence="4">JEC21 / ATCC MYA-565</strain>
    </source>
</reference>
<feature type="compositionally biased region" description="Low complexity" evidence="2">
    <location>
        <begin position="315"/>
        <end position="333"/>
    </location>
</feature>
<feature type="compositionally biased region" description="Low complexity" evidence="2">
    <location>
        <begin position="55"/>
        <end position="66"/>
    </location>
</feature>
<dbReference type="RefSeq" id="XP_024512114.1">
    <property type="nucleotide sequence ID" value="XM_024656460.1"/>
</dbReference>
<evidence type="ECO:0000313" key="3">
    <source>
        <dbReference type="EMBL" id="AAW41483.1"/>
    </source>
</evidence>
<keyword evidence="1" id="KW-0175">Coiled coil</keyword>
<feature type="region of interest" description="Disordered" evidence="2">
    <location>
        <begin position="213"/>
        <end position="247"/>
    </location>
</feature>
<feature type="compositionally biased region" description="Polar residues" evidence="2">
    <location>
        <begin position="279"/>
        <end position="291"/>
    </location>
</feature>
<dbReference type="KEGG" id="cne:CNB01160"/>
<sequence length="458" mass="50983">MFGYYSPVRPRSAAHSPVYASAIHESPQSTSSHRFSVTARDFAPPPPPSNTSKEQQPQQQQKTTQTAKENRKKLSDDDFNFLSDSSSPMSANPPPPRQTSLTPDTHLNLPPPSVHDPYVSSFIKPTGTVDHRRPSLHRSSSAPGEHQSHPLLPSALPPGREGDGGPKDVHQQPIFEVFNAELSAEGSEMSRKLRHLLETVLKGQEQVGKMHFNLEGLGEDDGLEQEEKGGIEEDDKKKDYKGIEDRLQRREKGVDEIMEKLDELSETLRTYHDLGTPKLSFNHTHTSPQSNRTKHRNTVSVPPVNADNPSHEHPTSPVSPTSATSPTSLRSPSHPSIIRAQSSIDRAPTVRVHRPQSPLRQTFSPETASSGEGEQKSHPWGTRPDSAVSNLSPLRLENEHSLDSPLSASPPQSQPKPKSFWDAEHEREREKGHKQQWLENVGQVIDSPFQMEDKTRPF</sequence>
<feature type="region of interest" description="Disordered" evidence="2">
    <location>
        <begin position="19"/>
        <end position="173"/>
    </location>
</feature>
<dbReference type="VEuPathDB" id="FungiDB:CNB01160"/>
<dbReference type="HOGENOM" id="CLU_602714_0_0_1"/>
<organism evidence="3 4">
    <name type="scientific">Cryptococcus deneoformans (strain JEC21 / ATCC MYA-565)</name>
    <name type="common">Cryptococcus neoformans var. neoformans serotype D</name>
    <dbReference type="NCBI Taxonomy" id="214684"/>
    <lineage>
        <taxon>Eukaryota</taxon>
        <taxon>Fungi</taxon>
        <taxon>Dikarya</taxon>
        <taxon>Basidiomycota</taxon>
        <taxon>Agaricomycotina</taxon>
        <taxon>Tremellomycetes</taxon>
        <taxon>Tremellales</taxon>
        <taxon>Cryptococcaceae</taxon>
        <taxon>Cryptococcus</taxon>
        <taxon>Cryptococcus neoformans species complex</taxon>
    </lineage>
</organism>
<feature type="compositionally biased region" description="Low complexity" evidence="2">
    <location>
        <begin position="403"/>
        <end position="418"/>
    </location>
</feature>
<accession>Q5KMM6</accession>
<name>Q5KMM6_CRYD1</name>
<evidence type="ECO:0000256" key="1">
    <source>
        <dbReference type="SAM" id="Coils"/>
    </source>
</evidence>
<dbReference type="PaxDb" id="214684-Q5KMM6"/>
<dbReference type="OMA" id="DNPSHEH"/>